<feature type="non-terminal residue" evidence="2">
    <location>
        <position position="165"/>
    </location>
</feature>
<evidence type="ECO:0000256" key="1">
    <source>
        <dbReference type="SAM" id="MobiDB-lite"/>
    </source>
</evidence>
<accession>A0A3P7J6Y2</accession>
<protein>
    <submittedName>
        <fullName evidence="2">Uncharacterized protein</fullName>
    </submittedName>
</protein>
<evidence type="ECO:0000313" key="2">
    <source>
        <dbReference type="EMBL" id="VDM73644.1"/>
    </source>
</evidence>
<dbReference type="EMBL" id="UYYB01031775">
    <property type="protein sequence ID" value="VDM73644.1"/>
    <property type="molecule type" value="Genomic_DNA"/>
</dbReference>
<dbReference type="Proteomes" id="UP000270094">
    <property type="component" value="Unassembled WGS sequence"/>
</dbReference>
<proteinExistence type="predicted"/>
<reference evidence="2 3" key="1">
    <citation type="submission" date="2018-11" db="EMBL/GenBank/DDBJ databases">
        <authorList>
            <consortium name="Pathogen Informatics"/>
        </authorList>
    </citation>
    <scope>NUCLEOTIDE SEQUENCE [LARGE SCALE GENOMIC DNA]</scope>
</reference>
<keyword evidence="3" id="KW-1185">Reference proteome</keyword>
<feature type="region of interest" description="Disordered" evidence="1">
    <location>
        <begin position="52"/>
        <end position="75"/>
    </location>
</feature>
<dbReference type="OrthoDB" id="5850696at2759"/>
<dbReference type="AlphaFoldDB" id="A0A3P7J6Y2"/>
<name>A0A3P7J6Y2_STRVU</name>
<sequence length="165" mass="18121">MLDDRQFLFVPCSICHLMCTDIHTPPLCGKHLRDVSRGNRFTLKDPRLLNSSAVSLTPGGAPASPSSKHKTFNDPTKPLFGLPPNTNSAPFLLGALPDRRLAKRLSVDVHSKEEAELLAKRFKAEVPAELTVAEALKQGQSPAIIEAVRRAELRRNREDEACTCA</sequence>
<organism evidence="2 3">
    <name type="scientific">Strongylus vulgaris</name>
    <name type="common">Blood worm</name>
    <dbReference type="NCBI Taxonomy" id="40348"/>
    <lineage>
        <taxon>Eukaryota</taxon>
        <taxon>Metazoa</taxon>
        <taxon>Ecdysozoa</taxon>
        <taxon>Nematoda</taxon>
        <taxon>Chromadorea</taxon>
        <taxon>Rhabditida</taxon>
        <taxon>Rhabditina</taxon>
        <taxon>Rhabditomorpha</taxon>
        <taxon>Strongyloidea</taxon>
        <taxon>Strongylidae</taxon>
        <taxon>Strongylus</taxon>
    </lineage>
</organism>
<evidence type="ECO:0000313" key="3">
    <source>
        <dbReference type="Proteomes" id="UP000270094"/>
    </source>
</evidence>
<gene>
    <name evidence="2" type="ORF">SVUK_LOCUS8642</name>
</gene>